<dbReference type="Proteomes" id="UP000321720">
    <property type="component" value="Unassembled WGS sequence"/>
</dbReference>
<feature type="region of interest" description="Disordered" evidence="2">
    <location>
        <begin position="361"/>
        <end position="394"/>
    </location>
</feature>
<dbReference type="PROSITE" id="PS51257">
    <property type="entry name" value="PROKAR_LIPOPROTEIN"/>
    <property type="match status" value="1"/>
</dbReference>
<accession>A0A511JDE0</accession>
<dbReference type="EMBL" id="BJWG01000013">
    <property type="protein sequence ID" value="GEL95994.1"/>
    <property type="molecule type" value="Genomic_DNA"/>
</dbReference>
<keyword evidence="1" id="KW-0175">Coiled coil</keyword>
<dbReference type="InterPro" id="IPR036366">
    <property type="entry name" value="PGBDSf"/>
</dbReference>
<evidence type="ECO:0000313" key="5">
    <source>
        <dbReference type="Proteomes" id="UP000321720"/>
    </source>
</evidence>
<gene>
    <name evidence="4" type="ORF">CCO02nite_26520</name>
</gene>
<organism evidence="4 5">
    <name type="scientific">Cellulomonas composti</name>
    <dbReference type="NCBI Taxonomy" id="266130"/>
    <lineage>
        <taxon>Bacteria</taxon>
        <taxon>Bacillati</taxon>
        <taxon>Actinomycetota</taxon>
        <taxon>Actinomycetes</taxon>
        <taxon>Micrococcales</taxon>
        <taxon>Cellulomonadaceae</taxon>
        <taxon>Cellulomonas</taxon>
    </lineage>
</organism>
<dbReference type="SUPFAM" id="SSF47090">
    <property type="entry name" value="PGBD-like"/>
    <property type="match status" value="2"/>
</dbReference>
<comment type="caution">
    <text evidence="4">The sequence shown here is derived from an EMBL/GenBank/DDBJ whole genome shotgun (WGS) entry which is preliminary data.</text>
</comment>
<evidence type="ECO:0000256" key="2">
    <source>
        <dbReference type="SAM" id="MobiDB-lite"/>
    </source>
</evidence>
<evidence type="ECO:0000256" key="1">
    <source>
        <dbReference type="SAM" id="Coils"/>
    </source>
</evidence>
<dbReference type="InterPro" id="IPR036365">
    <property type="entry name" value="PGBD-like_sf"/>
</dbReference>
<sequence>MRKVRDGRGYIKPIMIGSLVGSLLLTAGCSGDGASDLEKAQAQVSSKEKALSDAQASAESTGDAFCTSATDYIEALDRYGDVLTQDAVTVGDVATAGADLQAPRAEVVADGRSATEASQAVAAAQTELDQANAELAAIQAGTSGTPAPVPEVTEASAVPIAPADSVARVQQADEEFTAVQEGIGEDTPLAQASQQFNAAAVALEMSWLRLVADAGCLSDDQLASAQAAASQYTAALQQSLKDAGFYEGEVDGIYGPQTVTAVEALQQANGLPVTGSVDKATNAALQSALLAKGGAAAQSELIATSALQQTLHLAGYWDGPIDGQWTPELTEAVMQLQTDLGVEPTGVVDAATVAAFDEALAGLVDPVEPTEEPEPTEDPEPTEAPETPEPTATA</sequence>
<feature type="coiled-coil region" evidence="1">
    <location>
        <begin position="114"/>
        <end position="141"/>
    </location>
</feature>
<dbReference type="RefSeq" id="WP_246117544.1">
    <property type="nucleotide sequence ID" value="NZ_BJWG01000013.1"/>
</dbReference>
<evidence type="ECO:0000259" key="3">
    <source>
        <dbReference type="Pfam" id="PF01471"/>
    </source>
</evidence>
<dbReference type="Pfam" id="PF01471">
    <property type="entry name" value="PG_binding_1"/>
    <property type="match status" value="2"/>
</dbReference>
<dbReference type="AlphaFoldDB" id="A0A511JDE0"/>
<dbReference type="InterPro" id="IPR002477">
    <property type="entry name" value="Peptidoglycan-bd-like"/>
</dbReference>
<feature type="domain" description="Peptidoglycan binding-like" evidence="3">
    <location>
        <begin position="234"/>
        <end position="285"/>
    </location>
</feature>
<protein>
    <recommendedName>
        <fullName evidence="3">Peptidoglycan binding-like domain-containing protein</fullName>
    </recommendedName>
</protein>
<proteinExistence type="predicted"/>
<name>A0A511JDE0_9CELL</name>
<evidence type="ECO:0000313" key="4">
    <source>
        <dbReference type="EMBL" id="GEL95994.1"/>
    </source>
</evidence>
<reference evidence="4 5" key="1">
    <citation type="submission" date="2019-07" db="EMBL/GenBank/DDBJ databases">
        <title>Whole genome shotgun sequence of Cellulomonas composti NBRC 100758.</title>
        <authorList>
            <person name="Hosoyama A."/>
            <person name="Uohara A."/>
            <person name="Ohji S."/>
            <person name="Ichikawa N."/>
        </authorList>
    </citation>
    <scope>NUCLEOTIDE SEQUENCE [LARGE SCALE GENOMIC DNA]</scope>
    <source>
        <strain evidence="4 5">NBRC 100758</strain>
    </source>
</reference>
<feature type="domain" description="Peptidoglycan binding-like" evidence="3">
    <location>
        <begin position="305"/>
        <end position="355"/>
    </location>
</feature>
<feature type="compositionally biased region" description="Acidic residues" evidence="2">
    <location>
        <begin position="368"/>
        <end position="383"/>
    </location>
</feature>
<dbReference type="Gene3D" id="1.10.101.10">
    <property type="entry name" value="PGBD-like superfamily/PGBD"/>
    <property type="match status" value="2"/>
</dbReference>
<keyword evidence="5" id="KW-1185">Reference proteome</keyword>